<sequence length="247" mass="28100">MKKPTKNEVVEIHGGLENIERLDLFVQKTNSGKKDKVRLTRYTIEGDSIFQDLEYDGSNLAIKVDTTKDKFGGGEISNYVCKGIQKQESNTETKYLIEGCPDLSDLLTISHEVDQQDYFAFELKYGVGLKNKIDTKNQEVIKDLNNGNTAAIMDFQFSKEEMNNIYKLMILSNYLGDKKLSTKCNQKPNESYELTIWINDGGRHFKWSECDKSMDGKQMTDLVHHIIEILKNNSTYQALQGGNGGNE</sequence>
<accession>A0ABW8RC74</accession>
<name>A0ABW8RC74_9BACI</name>
<gene>
    <name evidence="1" type="ORF">ACJEBI_05205</name>
</gene>
<dbReference type="RefSeq" id="WP_406579781.1">
    <property type="nucleotide sequence ID" value="NZ_JBJHQH010000003.1"/>
</dbReference>
<dbReference type="Proteomes" id="UP001623041">
    <property type="component" value="Unassembled WGS sequence"/>
</dbReference>
<organism evidence="1 2">
    <name type="scientific">Bacillus salipaludis</name>
    <dbReference type="NCBI Taxonomy" id="2547811"/>
    <lineage>
        <taxon>Bacteria</taxon>
        <taxon>Bacillati</taxon>
        <taxon>Bacillota</taxon>
        <taxon>Bacilli</taxon>
        <taxon>Bacillales</taxon>
        <taxon>Bacillaceae</taxon>
        <taxon>Bacillus</taxon>
    </lineage>
</organism>
<proteinExistence type="predicted"/>
<protein>
    <submittedName>
        <fullName evidence="1">DUF4362 domain-containing protein</fullName>
    </submittedName>
</protein>
<dbReference type="EMBL" id="JBJHQH010000003">
    <property type="protein sequence ID" value="MFK9090878.1"/>
    <property type="molecule type" value="Genomic_DNA"/>
</dbReference>
<dbReference type="InterPro" id="IPR025372">
    <property type="entry name" value="DUF4362"/>
</dbReference>
<reference evidence="1 2" key="1">
    <citation type="submission" date="2024-11" db="EMBL/GenBank/DDBJ databases">
        <authorList>
            <person name="Lucas J.A."/>
        </authorList>
    </citation>
    <scope>NUCLEOTIDE SEQUENCE [LARGE SCALE GENOMIC DNA]</scope>
    <source>
        <strain evidence="1 2">Z 5.4</strain>
    </source>
</reference>
<keyword evidence="2" id="KW-1185">Reference proteome</keyword>
<comment type="caution">
    <text evidence="1">The sequence shown here is derived from an EMBL/GenBank/DDBJ whole genome shotgun (WGS) entry which is preliminary data.</text>
</comment>
<evidence type="ECO:0000313" key="1">
    <source>
        <dbReference type="EMBL" id="MFK9090878.1"/>
    </source>
</evidence>
<dbReference type="Pfam" id="PF14275">
    <property type="entry name" value="DUF4362"/>
    <property type="match status" value="1"/>
</dbReference>
<evidence type="ECO:0000313" key="2">
    <source>
        <dbReference type="Proteomes" id="UP001623041"/>
    </source>
</evidence>